<keyword evidence="4 10" id="KW-0049">Antioxidant</keyword>
<dbReference type="GO" id="GO:0008379">
    <property type="term" value="F:thioredoxin peroxidase activity"/>
    <property type="evidence" value="ECO:0007669"/>
    <property type="project" value="TreeGrafter"/>
</dbReference>
<comment type="caution">
    <text evidence="14">The sequence shown here is derived from an EMBL/GenBank/DDBJ whole genome shotgun (WGS) entry which is preliminary data.</text>
</comment>
<comment type="similarity">
    <text evidence="8 10">Belongs to the peroxiredoxin family. Prx6 subfamily.</text>
</comment>
<dbReference type="Pfam" id="PF00578">
    <property type="entry name" value="AhpC-TSA"/>
    <property type="match status" value="1"/>
</dbReference>
<evidence type="ECO:0000313" key="15">
    <source>
        <dbReference type="Proteomes" id="UP000242310"/>
    </source>
</evidence>
<comment type="miscellaneous">
    <text evidence="10">The active site is a conserved redox-active cysteine residue, the peroxidatic cysteine (C(P)), which makes the nucleophilic attack on the peroxide substrate. The peroxide oxidizes the C(P)-SH to cysteine sulfenic acid (C(P)-SOH), which then reacts with another cysteine residue, the resolving cysteine (C(R)), to form a disulfide bridge. The disulfide is subsequently reduced by an appropriate electron donor to complete the catalytic cycle. In this 1-Cys peroxiredoxin, no C(R) is present and C(P) instead forms a disulfide with a cysteine from another protein or with a small thiol molecule.</text>
</comment>
<evidence type="ECO:0000256" key="8">
    <source>
        <dbReference type="ARBA" id="ARBA00025719"/>
    </source>
</evidence>
<dbReference type="GO" id="GO:0045454">
    <property type="term" value="P:cell redox homeostasis"/>
    <property type="evidence" value="ECO:0007669"/>
    <property type="project" value="TreeGrafter"/>
</dbReference>
<gene>
    <name evidence="14" type="ORF">B0H94_1158</name>
</gene>
<accession>A0A2P8H846</accession>
<dbReference type="GO" id="GO:0033554">
    <property type="term" value="P:cellular response to stress"/>
    <property type="evidence" value="ECO:0007669"/>
    <property type="project" value="TreeGrafter"/>
</dbReference>
<evidence type="ECO:0000313" key="14">
    <source>
        <dbReference type="EMBL" id="PSL42405.1"/>
    </source>
</evidence>
<dbReference type="Gene3D" id="3.40.30.10">
    <property type="entry name" value="Glutaredoxin"/>
    <property type="match status" value="1"/>
</dbReference>
<dbReference type="HAMAP" id="MF_00401">
    <property type="entry name" value="Peroxiredoxin"/>
    <property type="match status" value="1"/>
</dbReference>
<comment type="function">
    <text evidence="9 10">Thiol-specific peroxidase that catalyzes the reduction of hydrogen peroxide and organic hydroperoxides to water and alcohols, respectively. Plays a role in cell protection against oxidative stress by detoxifying peroxides.</text>
</comment>
<organism evidence="14 15">
    <name type="scientific">Salsuginibacillus halophilus</name>
    <dbReference type="NCBI Taxonomy" id="517424"/>
    <lineage>
        <taxon>Bacteria</taxon>
        <taxon>Bacillati</taxon>
        <taxon>Bacillota</taxon>
        <taxon>Bacilli</taxon>
        <taxon>Bacillales</taxon>
        <taxon>Bacillaceae</taxon>
        <taxon>Salsuginibacillus</taxon>
    </lineage>
</organism>
<keyword evidence="15" id="KW-1185">Reference proteome</keyword>
<protein>
    <recommendedName>
        <fullName evidence="10">Peroxiredoxin</fullName>
        <ecNumber evidence="10">1.11.1.24</ecNumber>
    </recommendedName>
    <alternativeName>
        <fullName evidence="10">Thioredoxin-dependent peroxiredoxin</fullName>
    </alternativeName>
</protein>
<dbReference type="RefSeq" id="WP_106589694.1">
    <property type="nucleotide sequence ID" value="NZ_PYAV01000015.1"/>
</dbReference>
<dbReference type="CDD" id="cd03016">
    <property type="entry name" value="PRX_1cys"/>
    <property type="match status" value="1"/>
</dbReference>
<dbReference type="EMBL" id="PYAV01000015">
    <property type="protein sequence ID" value="PSL42405.1"/>
    <property type="molecule type" value="Genomic_DNA"/>
</dbReference>
<dbReference type="AlphaFoldDB" id="A0A2P8H846"/>
<dbReference type="InterPro" id="IPR045020">
    <property type="entry name" value="PRX_1cys"/>
</dbReference>
<comment type="subcellular location">
    <subcellularLocation>
        <location evidence="10">Cytoplasm</location>
    </subcellularLocation>
</comment>
<keyword evidence="3 10" id="KW-0575">Peroxidase</keyword>
<comment type="caution">
    <text evidence="10">Lacks conserved residue(s) required for the propagation of feature annotation.</text>
</comment>
<dbReference type="InterPro" id="IPR036249">
    <property type="entry name" value="Thioredoxin-like_sf"/>
</dbReference>
<feature type="region of interest" description="Disordered" evidence="12">
    <location>
        <begin position="170"/>
        <end position="203"/>
    </location>
</feature>
<dbReference type="PIRSF" id="PIRSF000239">
    <property type="entry name" value="AHPC"/>
    <property type="match status" value="1"/>
</dbReference>
<evidence type="ECO:0000256" key="9">
    <source>
        <dbReference type="ARBA" id="ARBA00037420"/>
    </source>
</evidence>
<evidence type="ECO:0000256" key="1">
    <source>
        <dbReference type="ARBA" id="ARBA00009796"/>
    </source>
</evidence>
<name>A0A2P8H846_9BACI</name>
<evidence type="ECO:0000256" key="11">
    <source>
        <dbReference type="PIRSR" id="PIRSR000239-1"/>
    </source>
</evidence>
<keyword evidence="6" id="KW-1015">Disulfide bond</keyword>
<evidence type="ECO:0000256" key="12">
    <source>
        <dbReference type="SAM" id="MobiDB-lite"/>
    </source>
</evidence>
<dbReference type="GO" id="GO:0042744">
    <property type="term" value="P:hydrogen peroxide catabolic process"/>
    <property type="evidence" value="ECO:0007669"/>
    <property type="project" value="TreeGrafter"/>
</dbReference>
<comment type="subunit">
    <text evidence="10">Homodecamer. Pentamer of dimers that assemble into a ring structure.</text>
</comment>
<dbReference type="PROSITE" id="PS51352">
    <property type="entry name" value="THIOREDOXIN_2"/>
    <property type="match status" value="1"/>
</dbReference>
<feature type="active site" description="Cysteine sulfenic acid (-SOH) intermediate; for peroxidase activity" evidence="11">
    <location>
        <position position="54"/>
    </location>
</feature>
<comment type="catalytic activity">
    <reaction evidence="10">
        <text>a hydroperoxide + [thioredoxin]-dithiol = an alcohol + [thioredoxin]-disulfide + H2O</text>
        <dbReference type="Rhea" id="RHEA:62620"/>
        <dbReference type="Rhea" id="RHEA-COMP:10698"/>
        <dbReference type="Rhea" id="RHEA-COMP:10700"/>
        <dbReference type="ChEBI" id="CHEBI:15377"/>
        <dbReference type="ChEBI" id="CHEBI:29950"/>
        <dbReference type="ChEBI" id="CHEBI:30879"/>
        <dbReference type="ChEBI" id="CHEBI:35924"/>
        <dbReference type="ChEBI" id="CHEBI:50058"/>
        <dbReference type="EC" id="1.11.1.24"/>
    </reaction>
</comment>
<feature type="binding site" evidence="10">
    <location>
        <position position="131"/>
    </location>
    <ligand>
        <name>substrate</name>
    </ligand>
</feature>
<dbReference type="PANTHER" id="PTHR10681:SF128">
    <property type="entry name" value="THIOREDOXIN-DEPENDENT PEROXIDE REDUCTASE, MITOCHONDRIAL"/>
    <property type="match status" value="1"/>
</dbReference>
<dbReference type="InterPro" id="IPR000866">
    <property type="entry name" value="AhpC/TSA"/>
</dbReference>
<sequence length="218" mass="24779">MSEAQTQTPVSLPRIGDDAPAFEVNTTQGQVALSDYAGKWLVLFSHPADFTPVCTTELIRFQEIYPRLKEQNVELLGLSVDSVQSHIAWVRNIHEKSGIRIEYPIIADSSRQVAEKYGMIHPNESQTETNRAVFVIDDKQKIRAIIYYPLTTGRNFAEIERLVQALKTTDEEQVPTPADWEPGQKVVVPPPKTQQEAEERLNDDSIEVTDWYLSKKQL</sequence>
<dbReference type="FunFam" id="3.40.30.10:FF:000011">
    <property type="entry name" value="Peroxiredoxin PRX1"/>
    <property type="match status" value="1"/>
</dbReference>
<evidence type="ECO:0000256" key="2">
    <source>
        <dbReference type="ARBA" id="ARBA00022490"/>
    </source>
</evidence>
<comment type="similarity">
    <text evidence="1">Belongs to the peroxiredoxin family. AhpC/Prx1 subfamily.</text>
</comment>
<keyword evidence="2 10" id="KW-0963">Cytoplasm</keyword>
<evidence type="ECO:0000256" key="5">
    <source>
        <dbReference type="ARBA" id="ARBA00023002"/>
    </source>
</evidence>
<evidence type="ECO:0000259" key="13">
    <source>
        <dbReference type="PROSITE" id="PS51352"/>
    </source>
</evidence>
<dbReference type="InterPro" id="IPR022915">
    <property type="entry name" value="Peroxiredoxin_TDXH"/>
</dbReference>
<dbReference type="InterPro" id="IPR013766">
    <property type="entry name" value="Thioredoxin_domain"/>
</dbReference>
<dbReference type="OrthoDB" id="9812811at2"/>
<evidence type="ECO:0000256" key="10">
    <source>
        <dbReference type="HAMAP-Rule" id="MF_00401"/>
    </source>
</evidence>
<dbReference type="InterPro" id="IPR050217">
    <property type="entry name" value="Peroxiredoxin"/>
</dbReference>
<evidence type="ECO:0000256" key="6">
    <source>
        <dbReference type="ARBA" id="ARBA00023157"/>
    </source>
</evidence>
<dbReference type="Proteomes" id="UP000242310">
    <property type="component" value="Unassembled WGS sequence"/>
</dbReference>
<feature type="domain" description="Thioredoxin" evidence="13">
    <location>
        <begin position="13"/>
        <end position="168"/>
    </location>
</feature>
<dbReference type="InterPro" id="IPR019479">
    <property type="entry name" value="Peroxiredoxin_C"/>
</dbReference>
<dbReference type="PANTHER" id="PTHR10681">
    <property type="entry name" value="THIOREDOXIN PEROXIDASE"/>
    <property type="match status" value="1"/>
</dbReference>
<dbReference type="SUPFAM" id="SSF52833">
    <property type="entry name" value="Thioredoxin-like"/>
    <property type="match status" value="1"/>
</dbReference>
<reference evidence="14 15" key="1">
    <citation type="submission" date="2018-03" db="EMBL/GenBank/DDBJ databases">
        <title>Genomic Encyclopedia of Type Strains, Phase III (KMG-III): the genomes of soil and plant-associated and newly described type strains.</title>
        <authorList>
            <person name="Whitman W."/>
        </authorList>
    </citation>
    <scope>NUCLEOTIDE SEQUENCE [LARGE SCALE GENOMIC DNA]</scope>
    <source>
        <strain evidence="14 15">CGMCC 1.07653</strain>
    </source>
</reference>
<dbReference type="GO" id="GO:0006979">
    <property type="term" value="P:response to oxidative stress"/>
    <property type="evidence" value="ECO:0007669"/>
    <property type="project" value="TreeGrafter"/>
</dbReference>
<dbReference type="EC" id="1.11.1.24" evidence="10"/>
<evidence type="ECO:0000256" key="4">
    <source>
        <dbReference type="ARBA" id="ARBA00022862"/>
    </source>
</evidence>
<dbReference type="Gene3D" id="3.30.1020.10">
    <property type="entry name" value="Antioxidant, Horf6, Chain A, domain2"/>
    <property type="match status" value="1"/>
</dbReference>
<proteinExistence type="inferred from homology"/>
<dbReference type="Pfam" id="PF10417">
    <property type="entry name" value="1-cysPrx_C"/>
    <property type="match status" value="1"/>
</dbReference>
<feature type="active site" description="Cysteine sulfenic acid (-SOH) intermediate" evidence="10">
    <location>
        <position position="54"/>
    </location>
</feature>
<evidence type="ECO:0000256" key="3">
    <source>
        <dbReference type="ARBA" id="ARBA00022559"/>
    </source>
</evidence>
<dbReference type="InterPro" id="IPR024706">
    <property type="entry name" value="Peroxiredoxin_AhpC-typ"/>
</dbReference>
<dbReference type="NCBIfam" id="NF009668">
    <property type="entry name" value="PRK13189.1"/>
    <property type="match status" value="1"/>
</dbReference>
<evidence type="ECO:0000256" key="7">
    <source>
        <dbReference type="ARBA" id="ARBA00023284"/>
    </source>
</evidence>
<keyword evidence="5 10" id="KW-0560">Oxidoreductase</keyword>
<keyword evidence="7 10" id="KW-0676">Redox-active center</keyword>
<dbReference type="GO" id="GO:0005829">
    <property type="term" value="C:cytosol"/>
    <property type="evidence" value="ECO:0007669"/>
    <property type="project" value="TreeGrafter"/>
</dbReference>